<protein>
    <recommendedName>
        <fullName evidence="3">DUF2958 domain-containing protein</fullName>
    </recommendedName>
</protein>
<evidence type="ECO:0008006" key="3">
    <source>
        <dbReference type="Google" id="ProtNLM"/>
    </source>
</evidence>
<evidence type="ECO:0000313" key="2">
    <source>
        <dbReference type="Proteomes" id="UP000014216"/>
    </source>
</evidence>
<sequence>MWNMPTKEQLASIPRLYKIEHIPLKDKPIYLHFFIGNCDWYVIEFDGKDTFWGFVILNNDFQMAEWGYPAGIQNGCRNG</sequence>
<keyword evidence="2" id="KW-1185">Reference proteome</keyword>
<comment type="caution">
    <text evidence="1">The sequence shown here is derived from an EMBL/GenBank/DDBJ whole genome shotgun (WGS) entry which is preliminary data.</text>
</comment>
<dbReference type="AlphaFoldDB" id="S0FZX8"/>
<dbReference type="RefSeq" id="WP_006968444.1">
    <property type="nucleotide sequence ID" value="NZ_APJX01000014.1"/>
</dbReference>
<reference evidence="1 2" key="1">
    <citation type="journal article" date="2013" name="Genome Announc.">
        <title>Draft Genome Sequence of Desulfotignum phosphitoxidans DSM 13687 Strain FiPS-3.</title>
        <authorList>
            <person name="Poehlein A."/>
            <person name="Daniel R."/>
            <person name="Simeonova D.D."/>
        </authorList>
    </citation>
    <scope>NUCLEOTIDE SEQUENCE [LARGE SCALE GENOMIC DNA]</scope>
    <source>
        <strain evidence="1 2">DSM 13687</strain>
    </source>
</reference>
<accession>S0FZX8</accession>
<evidence type="ECO:0000313" key="1">
    <source>
        <dbReference type="EMBL" id="EMS77547.1"/>
    </source>
</evidence>
<dbReference type="EMBL" id="APJX01000014">
    <property type="protein sequence ID" value="EMS77547.1"/>
    <property type="molecule type" value="Genomic_DNA"/>
</dbReference>
<dbReference type="Proteomes" id="UP000014216">
    <property type="component" value="Unassembled WGS sequence"/>
</dbReference>
<organism evidence="1 2">
    <name type="scientific">Desulfotignum phosphitoxidans DSM 13687</name>
    <dbReference type="NCBI Taxonomy" id="1286635"/>
    <lineage>
        <taxon>Bacteria</taxon>
        <taxon>Pseudomonadati</taxon>
        <taxon>Thermodesulfobacteriota</taxon>
        <taxon>Desulfobacteria</taxon>
        <taxon>Desulfobacterales</taxon>
        <taxon>Desulfobacteraceae</taxon>
        <taxon>Desulfotignum</taxon>
    </lineage>
</organism>
<gene>
    <name evidence="1" type="ORF">Dpo_14c00300</name>
</gene>
<proteinExistence type="predicted"/>
<dbReference type="OrthoDB" id="5421038at2"/>
<name>S0FZX8_9BACT</name>